<dbReference type="EMBL" id="CACVAX010000059">
    <property type="protein sequence ID" value="CAA6822129.1"/>
    <property type="molecule type" value="Genomic_DNA"/>
</dbReference>
<dbReference type="InterPro" id="IPR044084">
    <property type="entry name" value="AvModA-like_subst-bd"/>
</dbReference>
<accession>A0A6S6U5Z6</accession>
<evidence type="ECO:0000256" key="2">
    <source>
        <dbReference type="ARBA" id="ARBA00022723"/>
    </source>
</evidence>
<dbReference type="Gene3D" id="3.40.190.10">
    <property type="entry name" value="Periplasmic binding protein-like II"/>
    <property type="match status" value="2"/>
</dbReference>
<dbReference type="PANTHER" id="PTHR30632">
    <property type="entry name" value="MOLYBDATE-BINDING PERIPLASMIC PROTEIN"/>
    <property type="match status" value="1"/>
</dbReference>
<dbReference type="PANTHER" id="PTHR30632:SF14">
    <property type="entry name" value="TUNGSTATE_MOLYBDATE_CHROMATE-BINDING PROTEIN MODA"/>
    <property type="match status" value="1"/>
</dbReference>
<feature type="binding site" evidence="4">
    <location>
        <position position="55"/>
    </location>
    <ligand>
        <name>molybdate</name>
        <dbReference type="ChEBI" id="CHEBI:36264"/>
    </ligand>
</feature>
<evidence type="ECO:0000256" key="4">
    <source>
        <dbReference type="PIRSR" id="PIRSR004846-1"/>
    </source>
</evidence>
<dbReference type="PIRSF" id="PIRSF004846">
    <property type="entry name" value="ModA"/>
    <property type="match status" value="1"/>
</dbReference>
<dbReference type="GO" id="GO:0030973">
    <property type="term" value="F:molybdate ion binding"/>
    <property type="evidence" value="ECO:0007669"/>
    <property type="project" value="InterPro"/>
</dbReference>
<dbReference type="GO" id="GO:0015689">
    <property type="term" value="P:molybdate ion transport"/>
    <property type="evidence" value="ECO:0007669"/>
    <property type="project" value="InterPro"/>
</dbReference>
<proteinExistence type="inferred from homology"/>
<feature type="binding site" evidence="4">
    <location>
        <position position="162"/>
    </location>
    <ligand>
        <name>molybdate</name>
        <dbReference type="ChEBI" id="CHEBI:36264"/>
    </ligand>
</feature>
<evidence type="ECO:0000256" key="5">
    <source>
        <dbReference type="SAM" id="SignalP"/>
    </source>
</evidence>
<reference evidence="6" key="1">
    <citation type="submission" date="2020-01" db="EMBL/GenBank/DDBJ databases">
        <authorList>
            <person name="Meier V. D."/>
            <person name="Meier V D."/>
        </authorList>
    </citation>
    <scope>NUCLEOTIDE SEQUENCE</scope>
    <source>
        <strain evidence="6">HLG_WM_MAG_04</strain>
    </source>
</reference>
<dbReference type="AlphaFoldDB" id="A0A6S6U5Z6"/>
<dbReference type="GO" id="GO:0046872">
    <property type="term" value="F:metal ion binding"/>
    <property type="evidence" value="ECO:0007669"/>
    <property type="project" value="UniProtKB-KW"/>
</dbReference>
<gene>
    <name evidence="6" type="ORF">HELGO_WM1845</name>
</gene>
<feature type="chain" id="PRO_5028340191" evidence="5">
    <location>
        <begin position="18"/>
        <end position="252"/>
    </location>
</feature>
<evidence type="ECO:0000256" key="1">
    <source>
        <dbReference type="ARBA" id="ARBA00009175"/>
    </source>
</evidence>
<protein>
    <submittedName>
        <fullName evidence="6">Molybdenum ABC transporter, periplasmic molybdenum-binding protein ModA (TC 3.A.1.8.1)</fullName>
    </submittedName>
</protein>
<keyword evidence="4" id="KW-0500">Molybdenum</keyword>
<dbReference type="InterPro" id="IPR050682">
    <property type="entry name" value="ModA/WtpA"/>
</dbReference>
<comment type="similarity">
    <text evidence="1">Belongs to the bacterial solute-binding protein ModA family.</text>
</comment>
<keyword evidence="2 4" id="KW-0479">Metal-binding</keyword>
<keyword evidence="3 5" id="KW-0732">Signal</keyword>
<dbReference type="NCBIfam" id="TIGR01256">
    <property type="entry name" value="modA"/>
    <property type="match status" value="1"/>
</dbReference>
<name>A0A6S6U5Z6_9BACT</name>
<sequence>MKFKLLLLTLLSSFIMAETITVAVAANVSYAINDLKKEFNKLYPNINVQVILGGTGKLVAQIKHKAPYHILMAANMMYPKKLYESGDAVTRPLVYAQGSLAYLSTKNLDLSKGMELLLSDKVKKIAIANPKTAPYGVASVKALKNAKVYDATKSKFVYGESISQTVIYATKATDIGLIAKSALYSPKMAHFKKDVHWKEVDAKFYTPIDQGIVLLKHGEKSLGASAFYAFIMSKRAKEVFEDFGYSVPAQSN</sequence>
<dbReference type="Pfam" id="PF13531">
    <property type="entry name" value="SBP_bac_11"/>
    <property type="match status" value="1"/>
</dbReference>
<feature type="signal peptide" evidence="5">
    <location>
        <begin position="1"/>
        <end position="17"/>
    </location>
</feature>
<evidence type="ECO:0000256" key="3">
    <source>
        <dbReference type="ARBA" id="ARBA00022729"/>
    </source>
</evidence>
<dbReference type="InterPro" id="IPR005950">
    <property type="entry name" value="ModA"/>
</dbReference>
<organism evidence="6">
    <name type="scientific">uncultured Sulfurovum sp</name>
    <dbReference type="NCBI Taxonomy" id="269237"/>
    <lineage>
        <taxon>Bacteria</taxon>
        <taxon>Pseudomonadati</taxon>
        <taxon>Campylobacterota</taxon>
        <taxon>Epsilonproteobacteria</taxon>
        <taxon>Campylobacterales</taxon>
        <taxon>Sulfurovaceae</taxon>
        <taxon>Sulfurovum</taxon>
        <taxon>environmental samples</taxon>
    </lineage>
</organism>
<dbReference type="CDD" id="cd13539">
    <property type="entry name" value="PBP2_AvModA"/>
    <property type="match status" value="1"/>
</dbReference>
<evidence type="ECO:0000313" key="6">
    <source>
        <dbReference type="EMBL" id="CAA6822129.1"/>
    </source>
</evidence>
<dbReference type="SUPFAM" id="SSF53850">
    <property type="entry name" value="Periplasmic binding protein-like II"/>
    <property type="match status" value="1"/>
</dbReference>